<gene>
    <name evidence="2" type="ORF">MQE35_09635</name>
</gene>
<keyword evidence="3" id="KW-1185">Reference proteome</keyword>
<name>A0A9E7CSB6_9FLAO</name>
<dbReference type="EMBL" id="CP094358">
    <property type="protein sequence ID" value="UOB16001.1"/>
    <property type="molecule type" value="Genomic_DNA"/>
</dbReference>
<keyword evidence="1" id="KW-0812">Transmembrane</keyword>
<evidence type="ECO:0000313" key="2">
    <source>
        <dbReference type="EMBL" id="UOB16001.1"/>
    </source>
</evidence>
<dbReference type="InterPro" id="IPR032809">
    <property type="entry name" value="Put_HupE_UreJ"/>
</dbReference>
<evidence type="ECO:0000313" key="3">
    <source>
        <dbReference type="Proteomes" id="UP000831290"/>
    </source>
</evidence>
<keyword evidence="1" id="KW-0472">Membrane</keyword>
<feature type="transmembrane region" description="Helical" evidence="1">
    <location>
        <begin position="134"/>
        <end position="160"/>
    </location>
</feature>
<dbReference type="Proteomes" id="UP000831290">
    <property type="component" value="Chromosome"/>
</dbReference>
<dbReference type="AlphaFoldDB" id="A0A9E7CSB6"/>
<feature type="transmembrane region" description="Helical" evidence="1">
    <location>
        <begin position="102"/>
        <end position="122"/>
    </location>
</feature>
<keyword evidence="1" id="KW-1133">Transmembrane helix</keyword>
<organism evidence="2 3">
    <name type="scientific">Abyssalbus ytuae</name>
    <dbReference type="NCBI Taxonomy" id="2926907"/>
    <lineage>
        <taxon>Bacteria</taxon>
        <taxon>Pseudomonadati</taxon>
        <taxon>Bacteroidota</taxon>
        <taxon>Flavobacteriia</taxon>
        <taxon>Flavobacteriales</taxon>
        <taxon>Flavobacteriaceae</taxon>
        <taxon>Abyssalbus</taxon>
    </lineage>
</organism>
<proteinExistence type="predicted"/>
<accession>A0A9E7CSB6</accession>
<dbReference type="Pfam" id="PF13795">
    <property type="entry name" value="HupE_UreJ_2"/>
    <property type="match status" value="1"/>
</dbReference>
<dbReference type="KEGG" id="fbm:MQE35_09635"/>
<feature type="transmembrane region" description="Helical" evidence="1">
    <location>
        <begin position="172"/>
        <end position="192"/>
    </location>
</feature>
<feature type="transmembrane region" description="Helical" evidence="1">
    <location>
        <begin position="43"/>
        <end position="65"/>
    </location>
</feature>
<protein>
    <submittedName>
        <fullName evidence="2">HupE/UreJ family protein</fullName>
    </submittedName>
</protein>
<evidence type="ECO:0000256" key="1">
    <source>
        <dbReference type="SAM" id="Phobius"/>
    </source>
</evidence>
<reference evidence="2" key="1">
    <citation type="submission" date="2022-03" db="EMBL/GenBank/DDBJ databases">
        <title>Description of Abyssus ytuae gen. nov., sp. nov., a novel member of the family Flavobacteriaceae isolated from the sediment of Mariana Trench.</title>
        <authorList>
            <person name="Zhang J."/>
            <person name="Xu X."/>
        </authorList>
    </citation>
    <scope>NUCLEOTIDE SEQUENCE</scope>
    <source>
        <strain evidence="2">MT3330</strain>
    </source>
</reference>
<feature type="transmembrane region" description="Helical" evidence="1">
    <location>
        <begin position="20"/>
        <end position="36"/>
    </location>
</feature>
<dbReference type="RefSeq" id="WP_255841148.1">
    <property type="nucleotide sequence ID" value="NZ_CP094358.1"/>
</dbReference>
<sequence>MDQFWFYLKQGFTHVLDFSAYDHILFLIILTVPYTFKDWKRVFWLVTVFTIGHTLSLILSTYGVVRVNAGLVEFLIPITILIAAIFNVFVAGKGARKEKYGLIFFVTLFFGLIHGLGFSNYFRTMVSNTHNKFLSLIEFALGVELAQVVIVLFVLIVGFIIQSIFRFNKKDWITVISSIVIGLVIPMIGRTWPY</sequence>
<feature type="transmembrane region" description="Helical" evidence="1">
    <location>
        <begin position="71"/>
        <end position="90"/>
    </location>
</feature>